<dbReference type="AlphaFoldDB" id="A0A378TGM9"/>
<dbReference type="Gene3D" id="3.40.630.30">
    <property type="match status" value="1"/>
</dbReference>
<keyword evidence="4" id="KW-1185">Reference proteome</keyword>
<protein>
    <submittedName>
        <fullName evidence="3">Cellulose biosynthetic (CelD)-like protein</fullName>
    </submittedName>
</protein>
<dbReference type="EMBL" id="UGQT01000001">
    <property type="protein sequence ID" value="STZ59005.1"/>
    <property type="molecule type" value="Genomic_DNA"/>
</dbReference>
<dbReference type="SUPFAM" id="SSF55729">
    <property type="entry name" value="Acyl-CoA N-acyltransferases (Nat)"/>
    <property type="match status" value="1"/>
</dbReference>
<dbReference type="Proteomes" id="UP000254978">
    <property type="component" value="Unassembled WGS sequence"/>
</dbReference>
<accession>A0A378TGM9</accession>
<evidence type="ECO:0000313" key="3">
    <source>
        <dbReference type="EMBL" id="STZ59005.1"/>
    </source>
</evidence>
<dbReference type="Pfam" id="PF13480">
    <property type="entry name" value="Acetyltransf_6"/>
    <property type="match status" value="1"/>
</dbReference>
<dbReference type="InterPro" id="IPR016181">
    <property type="entry name" value="Acyl_CoA_acyltransferase"/>
</dbReference>
<organism evidence="3 4">
    <name type="scientific">Mycolicibacterium tokaiense</name>
    <dbReference type="NCBI Taxonomy" id="39695"/>
    <lineage>
        <taxon>Bacteria</taxon>
        <taxon>Bacillati</taxon>
        <taxon>Actinomycetota</taxon>
        <taxon>Actinomycetes</taxon>
        <taxon>Mycobacteriales</taxon>
        <taxon>Mycobacteriaceae</taxon>
        <taxon>Mycolicibacterium</taxon>
    </lineage>
</organism>
<evidence type="ECO:0000313" key="4">
    <source>
        <dbReference type="Proteomes" id="UP000254978"/>
    </source>
</evidence>
<dbReference type="InterPro" id="IPR038740">
    <property type="entry name" value="BioF2-like_GNAT_dom"/>
</dbReference>
<proteinExistence type="predicted"/>
<feature type="region of interest" description="Disordered" evidence="1">
    <location>
        <begin position="329"/>
        <end position="350"/>
    </location>
</feature>
<evidence type="ECO:0000259" key="2">
    <source>
        <dbReference type="Pfam" id="PF13480"/>
    </source>
</evidence>
<sequence length="350" mass="38617">MGSPFLSPTFVETVGRARKDTRVAVISDGSATAYLPFEKGRHGHARAAGMGLSDVQGIVAPEGMVLDVSAVLNAASLRSLTFDHLVAEQEGWVATGPAAFERDISAIIDLRGGFDTYMAVLQENSKSLARSTARKERKLEREHGPLRFVFHERDHRSLDVLLHWKSQQYRSTGRRDRFANPNTRRLVHELLDAQEDTFTAPLSVLMAGDRVVAAHFGLQSNGVLAWWFPAYYPAFAPYSPGLILTLRTAQALSDEGLSVLDLGKGDESYKRRLSNSHLNLIAGSVAVNRRTHVVMKMRRWPYERTMAAVLASPRLRSASRSMLARAGAARQRALPMRGTEPASTRVPVST</sequence>
<reference evidence="3 4" key="1">
    <citation type="submission" date="2018-06" db="EMBL/GenBank/DDBJ databases">
        <authorList>
            <consortium name="Pathogen Informatics"/>
            <person name="Doyle S."/>
        </authorList>
    </citation>
    <scope>NUCLEOTIDE SEQUENCE [LARGE SCALE GENOMIC DNA]</scope>
    <source>
        <strain evidence="3 4">NCTC10821</strain>
    </source>
</reference>
<name>A0A378TGM9_9MYCO</name>
<feature type="domain" description="BioF2-like acetyltransferase" evidence="2">
    <location>
        <begin position="130"/>
        <end position="271"/>
    </location>
</feature>
<gene>
    <name evidence="3" type="ORF">NCTC10821_02527</name>
</gene>
<evidence type="ECO:0000256" key="1">
    <source>
        <dbReference type="SAM" id="MobiDB-lite"/>
    </source>
</evidence>